<dbReference type="InterPro" id="IPR000587">
    <property type="entry name" value="Creatinase_N"/>
</dbReference>
<dbReference type="AlphaFoldDB" id="A0A133UGB8"/>
<dbReference type="PANTHER" id="PTHR46112:SF2">
    <property type="entry name" value="XAA-PRO AMINOPEPTIDASE P-RELATED"/>
    <property type="match status" value="1"/>
</dbReference>
<dbReference type="InterPro" id="IPR000994">
    <property type="entry name" value="Pept_M24"/>
</dbReference>
<accession>A0A133UGB8</accession>
<dbReference type="Gene3D" id="3.40.350.10">
    <property type="entry name" value="Creatinase/prolidase N-terminal domain"/>
    <property type="match status" value="1"/>
</dbReference>
<sequence>MKFLRGGDKVSQIAIGQMGVDWEERISFDKLRKERKEKAKNAIEDSDLSALFTFSMHDTRYITGFRGHLGPGTFRFGSWATTVLPKHGEPILYTKDLEHARKRMSWIDDENIQHTKNLLHPGRVPKWAEDVKERIGDDAKGKIGIDRAIPLSYLNALKESFPKAEFVDGTGVINNAKMIKTSEEIKCQKIATAITESGFSFAMDYMRPGVRECEVLAKAWERFTALGSEWSQCANIVTSGPNTAPYRRITSDRIIMSGDLVIIDIGACFNGYWGDWTRTYLCGKDGGITEEMKDLYQESYDALFNAISKATPGNTTLDIIKEIDTENSYGLSSAHGCGVNPWEPPLIARGVEETELKPDMLINIEPYAGKPGVGGVRLENQIRVTENEPEILSTYPFDERLLHQTHPLDETTPEP</sequence>
<dbReference type="SUPFAM" id="SSF53092">
    <property type="entry name" value="Creatinase/prolidase N-terminal domain"/>
    <property type="match status" value="1"/>
</dbReference>
<evidence type="ECO:0000313" key="4">
    <source>
        <dbReference type="Proteomes" id="UP000070657"/>
    </source>
</evidence>
<dbReference type="CDD" id="cd01066">
    <property type="entry name" value="APP_MetAP"/>
    <property type="match status" value="1"/>
</dbReference>
<dbReference type="Pfam" id="PF01321">
    <property type="entry name" value="Creatinase_N"/>
    <property type="match status" value="1"/>
</dbReference>
<evidence type="ECO:0000259" key="2">
    <source>
        <dbReference type="Pfam" id="PF01321"/>
    </source>
</evidence>
<dbReference type="SUPFAM" id="SSF55920">
    <property type="entry name" value="Creatinase/aminopeptidase"/>
    <property type="match status" value="1"/>
</dbReference>
<evidence type="ECO:0000313" key="3">
    <source>
        <dbReference type="EMBL" id="KXA93219.1"/>
    </source>
</evidence>
<keyword evidence="4" id="KW-1185">Reference proteome</keyword>
<feature type="domain" description="Peptidase M24" evidence="1">
    <location>
        <begin position="188"/>
        <end position="386"/>
    </location>
</feature>
<name>A0A133UGB8_9EURY</name>
<organism evidence="3 4">
    <name type="scientific">candidate division MSBL1 archaeon SCGC-AAA259E22</name>
    <dbReference type="NCBI Taxonomy" id="1698265"/>
    <lineage>
        <taxon>Archaea</taxon>
        <taxon>Methanobacteriati</taxon>
        <taxon>Methanobacteriota</taxon>
        <taxon>candidate division MSBL1</taxon>
    </lineage>
</organism>
<comment type="caution">
    <text evidence="3">The sequence shown here is derived from an EMBL/GenBank/DDBJ whole genome shotgun (WGS) entry which is preliminary data.</text>
</comment>
<reference evidence="3 4" key="1">
    <citation type="journal article" date="2016" name="Sci. Rep.">
        <title>Metabolic traits of an uncultured archaeal lineage -MSBL1- from brine pools of the Red Sea.</title>
        <authorList>
            <person name="Mwirichia R."/>
            <person name="Alam I."/>
            <person name="Rashid M."/>
            <person name="Vinu M."/>
            <person name="Ba-Alawi W."/>
            <person name="Anthony Kamau A."/>
            <person name="Kamanda Ngugi D."/>
            <person name="Goker M."/>
            <person name="Klenk H.P."/>
            <person name="Bajic V."/>
            <person name="Stingl U."/>
        </authorList>
    </citation>
    <scope>NUCLEOTIDE SEQUENCE [LARGE SCALE GENOMIC DNA]</scope>
    <source>
        <strain evidence="3">SCGC-AAA259E22</strain>
    </source>
</reference>
<dbReference type="InterPro" id="IPR036005">
    <property type="entry name" value="Creatinase/aminopeptidase-like"/>
</dbReference>
<dbReference type="Pfam" id="PF00557">
    <property type="entry name" value="Peptidase_M24"/>
    <property type="match status" value="1"/>
</dbReference>
<dbReference type="EMBL" id="LHXP01000025">
    <property type="protein sequence ID" value="KXA93219.1"/>
    <property type="molecule type" value="Genomic_DNA"/>
</dbReference>
<dbReference type="PANTHER" id="PTHR46112">
    <property type="entry name" value="AMINOPEPTIDASE"/>
    <property type="match status" value="1"/>
</dbReference>
<evidence type="ECO:0008006" key="5">
    <source>
        <dbReference type="Google" id="ProtNLM"/>
    </source>
</evidence>
<protein>
    <recommendedName>
        <fullName evidence="5">Peptidase M24 domain-containing protein</fullName>
    </recommendedName>
</protein>
<proteinExistence type="predicted"/>
<evidence type="ECO:0000259" key="1">
    <source>
        <dbReference type="Pfam" id="PF00557"/>
    </source>
</evidence>
<dbReference type="Gene3D" id="3.90.230.10">
    <property type="entry name" value="Creatinase/methionine aminopeptidase superfamily"/>
    <property type="match status" value="1"/>
</dbReference>
<feature type="domain" description="Creatinase N-terminal" evidence="2">
    <location>
        <begin position="35"/>
        <end position="179"/>
    </location>
</feature>
<dbReference type="InterPro" id="IPR050659">
    <property type="entry name" value="Peptidase_M24B"/>
</dbReference>
<dbReference type="InterPro" id="IPR029149">
    <property type="entry name" value="Creatin/AminoP/Spt16_N"/>
</dbReference>
<dbReference type="Proteomes" id="UP000070657">
    <property type="component" value="Unassembled WGS sequence"/>
</dbReference>
<gene>
    <name evidence="3" type="ORF">AKJ66_02510</name>
</gene>